<dbReference type="Proteomes" id="UP000054408">
    <property type="component" value="Unassembled WGS sequence"/>
</dbReference>
<accession>A0A0L0DRS9</accession>
<dbReference type="InterPro" id="IPR002110">
    <property type="entry name" value="Ankyrin_rpt"/>
</dbReference>
<dbReference type="STRING" id="461836.A0A0L0DRS9"/>
<organism evidence="1 2">
    <name type="scientific">Thecamonas trahens ATCC 50062</name>
    <dbReference type="NCBI Taxonomy" id="461836"/>
    <lineage>
        <taxon>Eukaryota</taxon>
        <taxon>Apusozoa</taxon>
        <taxon>Apusomonadida</taxon>
        <taxon>Apusomonadidae</taxon>
        <taxon>Thecamonas</taxon>
    </lineage>
</organism>
<sequence>MDALPSEIVHEIAYGARVLGPRDVVALARVSKRTHGVLLGSDYARAAAHATAGLTFCAARDLFRAALRALESDHALPPTCLAALIDTLAANKMTAARSSFFPLLVRKLLAVPAVLAPHSRGVEPCPLVVAAEAGHASIVPDLLAHEDVDPAHGCYFAFRQAAALGHAGVVAVLLADKRVDPEACDGEPLAAAIRYGHAHIVELLLSDERVDPARNNNAAICTAAELGRALIVDTLLAHPAVDPGALRL</sequence>
<dbReference type="SUPFAM" id="SSF48403">
    <property type="entry name" value="Ankyrin repeat"/>
    <property type="match status" value="1"/>
</dbReference>
<gene>
    <name evidence="1" type="ORF">AMSG_10248</name>
</gene>
<protein>
    <submittedName>
        <fullName evidence="1">Uncharacterized protein</fullName>
    </submittedName>
</protein>
<evidence type="ECO:0000313" key="1">
    <source>
        <dbReference type="EMBL" id="KNC55000.1"/>
    </source>
</evidence>
<dbReference type="EMBL" id="GL349493">
    <property type="protein sequence ID" value="KNC55000.1"/>
    <property type="molecule type" value="Genomic_DNA"/>
</dbReference>
<keyword evidence="2" id="KW-1185">Reference proteome</keyword>
<dbReference type="AlphaFoldDB" id="A0A0L0DRS9"/>
<dbReference type="OrthoDB" id="341259at2759"/>
<reference evidence="1 2" key="1">
    <citation type="submission" date="2010-05" db="EMBL/GenBank/DDBJ databases">
        <title>The Genome Sequence of Thecamonas trahens ATCC 50062.</title>
        <authorList>
            <consortium name="The Broad Institute Genome Sequencing Platform"/>
            <person name="Russ C."/>
            <person name="Cuomo C."/>
            <person name="Shea T."/>
            <person name="Young S.K."/>
            <person name="Zeng Q."/>
            <person name="Koehrsen M."/>
            <person name="Haas B."/>
            <person name="Borodovsky M."/>
            <person name="Guigo R."/>
            <person name="Alvarado L."/>
            <person name="Berlin A."/>
            <person name="Bochicchio J."/>
            <person name="Borenstein D."/>
            <person name="Chapman S."/>
            <person name="Chen Z."/>
            <person name="Freedman E."/>
            <person name="Gellesch M."/>
            <person name="Goldberg J."/>
            <person name="Griggs A."/>
            <person name="Gujja S."/>
            <person name="Heilman E."/>
            <person name="Heiman D."/>
            <person name="Hepburn T."/>
            <person name="Howarth C."/>
            <person name="Jen D."/>
            <person name="Larson L."/>
            <person name="Mehta T."/>
            <person name="Park D."/>
            <person name="Pearson M."/>
            <person name="Roberts A."/>
            <person name="Saif S."/>
            <person name="Shenoy N."/>
            <person name="Sisk P."/>
            <person name="Stolte C."/>
            <person name="Sykes S."/>
            <person name="Thomson T."/>
            <person name="Walk T."/>
            <person name="White J."/>
            <person name="Yandava C."/>
            <person name="Burger G."/>
            <person name="Gray M.W."/>
            <person name="Holland P.W.H."/>
            <person name="King N."/>
            <person name="Lang F.B.F."/>
            <person name="Roger A.J."/>
            <person name="Ruiz-Trillo I."/>
            <person name="Lander E."/>
            <person name="Nusbaum C."/>
        </authorList>
    </citation>
    <scope>NUCLEOTIDE SEQUENCE [LARGE SCALE GENOMIC DNA]</scope>
    <source>
        <strain evidence="1 2">ATCC 50062</strain>
    </source>
</reference>
<dbReference type="Gene3D" id="1.25.40.20">
    <property type="entry name" value="Ankyrin repeat-containing domain"/>
    <property type="match status" value="1"/>
</dbReference>
<evidence type="ECO:0000313" key="2">
    <source>
        <dbReference type="Proteomes" id="UP000054408"/>
    </source>
</evidence>
<dbReference type="Pfam" id="PF12796">
    <property type="entry name" value="Ank_2"/>
    <property type="match status" value="1"/>
</dbReference>
<dbReference type="InterPro" id="IPR036770">
    <property type="entry name" value="Ankyrin_rpt-contain_sf"/>
</dbReference>
<proteinExistence type="predicted"/>
<dbReference type="GeneID" id="25568520"/>
<dbReference type="RefSeq" id="XP_013753444.1">
    <property type="nucleotide sequence ID" value="XM_013897990.1"/>
</dbReference>
<name>A0A0L0DRS9_THETB</name>